<reference evidence="3" key="1">
    <citation type="submission" date="2021-06" db="EMBL/GenBank/DDBJ databases">
        <authorList>
            <person name="Kallberg Y."/>
            <person name="Tangrot J."/>
            <person name="Rosling A."/>
        </authorList>
    </citation>
    <scope>NUCLEOTIDE SEQUENCE</scope>
    <source>
        <strain evidence="3">87-6 pot B 2015</strain>
    </source>
</reference>
<protein>
    <submittedName>
        <fullName evidence="3">13752_t:CDS:1</fullName>
    </submittedName>
</protein>
<accession>A0A9N9G856</accession>
<feature type="non-terminal residue" evidence="3">
    <location>
        <position position="107"/>
    </location>
</feature>
<feature type="chain" id="PRO_5040432703" evidence="2">
    <location>
        <begin position="18"/>
        <end position="107"/>
    </location>
</feature>
<evidence type="ECO:0000256" key="1">
    <source>
        <dbReference type="SAM" id="MobiDB-lite"/>
    </source>
</evidence>
<proteinExistence type="predicted"/>
<evidence type="ECO:0000256" key="2">
    <source>
        <dbReference type="SAM" id="SignalP"/>
    </source>
</evidence>
<name>A0A9N9G856_FUNMO</name>
<evidence type="ECO:0000313" key="4">
    <source>
        <dbReference type="Proteomes" id="UP000789375"/>
    </source>
</evidence>
<sequence length="107" mass="13241">MKSIFLVLGLFATLALASYQDKDKYYDYHDKNVKSYDPYYNPWVPAKYYDHKDDYDKKEKHYRRSKRSPVPTDYGKKDDYDYDYNKVKYDPYYNPNLKSYNPYYNPW</sequence>
<evidence type="ECO:0000313" key="3">
    <source>
        <dbReference type="EMBL" id="CAG8587739.1"/>
    </source>
</evidence>
<dbReference type="AlphaFoldDB" id="A0A9N9G856"/>
<comment type="caution">
    <text evidence="3">The sequence shown here is derived from an EMBL/GenBank/DDBJ whole genome shotgun (WGS) entry which is preliminary data.</text>
</comment>
<dbReference type="Proteomes" id="UP000789375">
    <property type="component" value="Unassembled WGS sequence"/>
</dbReference>
<keyword evidence="4" id="KW-1185">Reference proteome</keyword>
<feature type="signal peptide" evidence="2">
    <location>
        <begin position="1"/>
        <end position="17"/>
    </location>
</feature>
<feature type="region of interest" description="Disordered" evidence="1">
    <location>
        <begin position="56"/>
        <end position="78"/>
    </location>
</feature>
<organism evidence="3 4">
    <name type="scientific">Funneliformis mosseae</name>
    <name type="common">Endomycorrhizal fungus</name>
    <name type="synonym">Glomus mosseae</name>
    <dbReference type="NCBI Taxonomy" id="27381"/>
    <lineage>
        <taxon>Eukaryota</taxon>
        <taxon>Fungi</taxon>
        <taxon>Fungi incertae sedis</taxon>
        <taxon>Mucoromycota</taxon>
        <taxon>Glomeromycotina</taxon>
        <taxon>Glomeromycetes</taxon>
        <taxon>Glomerales</taxon>
        <taxon>Glomeraceae</taxon>
        <taxon>Funneliformis</taxon>
    </lineage>
</organism>
<dbReference type="EMBL" id="CAJVPP010002117">
    <property type="protein sequence ID" value="CAG8587739.1"/>
    <property type="molecule type" value="Genomic_DNA"/>
</dbReference>
<gene>
    <name evidence="3" type="ORF">FMOSSE_LOCUS8279</name>
</gene>
<keyword evidence="2" id="KW-0732">Signal</keyword>